<dbReference type="InterPro" id="IPR003971">
    <property type="entry name" value="K_chnl_volt-dep_Kv5/Kv9"/>
</dbReference>
<feature type="domain" description="Ion transport" evidence="14">
    <location>
        <begin position="281"/>
        <end position="412"/>
    </location>
</feature>
<evidence type="ECO:0000256" key="9">
    <source>
        <dbReference type="ARBA" id="ARBA00022989"/>
    </source>
</evidence>
<feature type="transmembrane region" description="Helical" evidence="13">
    <location>
        <begin position="321"/>
        <end position="341"/>
    </location>
</feature>
<dbReference type="SUPFAM" id="SSF81324">
    <property type="entry name" value="Voltage-gated potassium channels"/>
    <property type="match status" value="1"/>
</dbReference>
<dbReference type="GO" id="GO:0001508">
    <property type="term" value="P:action potential"/>
    <property type="evidence" value="ECO:0007669"/>
    <property type="project" value="TreeGrafter"/>
</dbReference>
<name>A0A0N5CRP9_THECL</name>
<dbReference type="InterPro" id="IPR003968">
    <property type="entry name" value="K_chnl_volt-dep_Kv"/>
</dbReference>
<evidence type="ECO:0000256" key="13">
    <source>
        <dbReference type="SAM" id="Phobius"/>
    </source>
</evidence>
<evidence type="ECO:0000313" key="18">
    <source>
        <dbReference type="WBParaSite" id="TCLT_0000289901-mRNA-1"/>
    </source>
</evidence>
<keyword evidence="5 13" id="KW-0812">Transmembrane</keyword>
<dbReference type="STRING" id="103827.A0A0N5CRP9"/>
<dbReference type="PRINTS" id="PR01494">
    <property type="entry name" value="KV9CHANNEL"/>
</dbReference>
<keyword evidence="4" id="KW-0633">Potassium transport</keyword>
<dbReference type="CDD" id="cd18317">
    <property type="entry name" value="BTB_POZ_Kv"/>
    <property type="match status" value="1"/>
</dbReference>
<keyword evidence="9 13" id="KW-1133">Transmembrane helix</keyword>
<accession>A0A0N5CRP9</accession>
<keyword evidence="10" id="KW-0406">Ion transport</keyword>
<evidence type="ECO:0000256" key="8">
    <source>
        <dbReference type="ARBA" id="ARBA00022958"/>
    </source>
</evidence>
<dbReference type="OMA" id="CITKPER"/>
<dbReference type="GO" id="GO:0008076">
    <property type="term" value="C:voltage-gated potassium channel complex"/>
    <property type="evidence" value="ECO:0007669"/>
    <property type="project" value="InterPro"/>
</dbReference>
<comment type="subcellular location">
    <subcellularLocation>
        <location evidence="1">Cell membrane</location>
        <topology evidence="1">Multi-pass membrane protein</topology>
    </subcellularLocation>
</comment>
<keyword evidence="17" id="KW-1185">Reference proteome</keyword>
<dbReference type="PANTHER" id="PTHR11537">
    <property type="entry name" value="VOLTAGE-GATED POTASSIUM CHANNEL"/>
    <property type="match status" value="1"/>
</dbReference>
<dbReference type="Pfam" id="PF02214">
    <property type="entry name" value="BTB_2"/>
    <property type="match status" value="1"/>
</dbReference>
<reference evidence="18" key="1">
    <citation type="submission" date="2017-02" db="UniProtKB">
        <authorList>
            <consortium name="WormBaseParasite"/>
        </authorList>
    </citation>
    <scope>IDENTIFICATION</scope>
</reference>
<evidence type="ECO:0000313" key="17">
    <source>
        <dbReference type="Proteomes" id="UP000276776"/>
    </source>
</evidence>
<evidence type="ECO:0000256" key="10">
    <source>
        <dbReference type="ARBA" id="ARBA00023065"/>
    </source>
</evidence>
<proteinExistence type="predicted"/>
<dbReference type="WBParaSite" id="TCLT_0000289901-mRNA-1">
    <property type="protein sequence ID" value="TCLT_0000289901-mRNA-1"/>
    <property type="gene ID" value="TCLT_0000289901"/>
</dbReference>
<keyword evidence="7" id="KW-0851">Voltage-gated channel</keyword>
<keyword evidence="8" id="KW-0630">Potassium</keyword>
<dbReference type="PRINTS" id="PR01491">
    <property type="entry name" value="KVCHANNEL"/>
</dbReference>
<evidence type="ECO:0000313" key="16">
    <source>
        <dbReference type="EMBL" id="VDM99100.1"/>
    </source>
</evidence>
<dbReference type="Gene3D" id="3.30.710.10">
    <property type="entry name" value="Potassium Channel Kv1.1, Chain A"/>
    <property type="match status" value="1"/>
</dbReference>
<keyword evidence="12" id="KW-0407">Ion channel</keyword>
<feature type="transmembrane region" description="Helical" evidence="13">
    <location>
        <begin position="382"/>
        <end position="403"/>
    </location>
</feature>
<evidence type="ECO:0000256" key="12">
    <source>
        <dbReference type="ARBA" id="ARBA00023303"/>
    </source>
</evidence>
<dbReference type="GO" id="GO:0051260">
    <property type="term" value="P:protein homooligomerization"/>
    <property type="evidence" value="ECO:0007669"/>
    <property type="project" value="InterPro"/>
</dbReference>
<feature type="transmembrane region" description="Helical" evidence="13">
    <location>
        <begin position="217"/>
        <end position="238"/>
    </location>
</feature>
<keyword evidence="11 13" id="KW-0472">Membrane</keyword>
<protein>
    <submittedName>
        <fullName evidence="18">BTB domain-containing protein</fullName>
    </submittedName>
</protein>
<keyword evidence="6" id="KW-0631">Potassium channel</keyword>
<dbReference type="FunFam" id="1.10.287.70:FF:000005">
    <property type="entry name" value="potassium voltage-gated channel subfamily G member 1"/>
    <property type="match status" value="1"/>
</dbReference>
<reference evidence="16 17" key="2">
    <citation type="submission" date="2018-11" db="EMBL/GenBank/DDBJ databases">
        <authorList>
            <consortium name="Pathogen Informatics"/>
        </authorList>
    </citation>
    <scope>NUCLEOTIDE SEQUENCE [LARGE SCALE GENOMIC DNA]</scope>
</reference>
<feature type="domain" description="Potassium channel tetramerisation-type BTB" evidence="15">
    <location>
        <begin position="64"/>
        <end position="162"/>
    </location>
</feature>
<dbReference type="OrthoDB" id="415460at2759"/>
<evidence type="ECO:0000256" key="6">
    <source>
        <dbReference type="ARBA" id="ARBA00022826"/>
    </source>
</evidence>
<dbReference type="InterPro" id="IPR003131">
    <property type="entry name" value="T1-type_BTB"/>
</dbReference>
<evidence type="ECO:0000256" key="11">
    <source>
        <dbReference type="ARBA" id="ARBA00023136"/>
    </source>
</evidence>
<evidence type="ECO:0000259" key="14">
    <source>
        <dbReference type="Pfam" id="PF00520"/>
    </source>
</evidence>
<evidence type="ECO:0000259" key="15">
    <source>
        <dbReference type="Pfam" id="PF02214"/>
    </source>
</evidence>
<dbReference type="SUPFAM" id="SSF54695">
    <property type="entry name" value="POZ domain"/>
    <property type="match status" value="1"/>
</dbReference>
<dbReference type="PANTHER" id="PTHR11537:SF121">
    <property type="entry name" value="BTB DOMAIN-CONTAINING PROTEIN"/>
    <property type="match status" value="1"/>
</dbReference>
<dbReference type="Gene3D" id="1.10.287.70">
    <property type="match status" value="1"/>
</dbReference>
<dbReference type="EMBL" id="UYYF01000778">
    <property type="protein sequence ID" value="VDM99100.1"/>
    <property type="molecule type" value="Genomic_DNA"/>
</dbReference>
<dbReference type="PRINTS" id="PR00169">
    <property type="entry name" value="KCHANNEL"/>
</dbReference>
<sequence>MQLVRLVRKETEMTLLSRDTCTKLDPSLVILIPTKKRDFSGILLKEKQKNAVNKLKNLIDFHLLLNIGGTHYRIRNSTIQYRCPSSLLAEFSRETHSERIEKCDGYIRDTKEYFFERSGKLFEPIYDFLTTGHFHRPGDICRERLFKELDFWNIKKDLFAPCCMSMAMGESEEEESQNLPDGSVAYSDQFDGVCYAKQRRMLWLVLEDPSSNTAAKLFAILSITMVLTSVTGMILGSVPEWQGTLSANHTAHNKLDFRSNSTLESIELASFVAHAIGDVRGIAMVMRVVRVMRVARVFKLARYSSGLKSFGMTVKTSLAELSMLSLFLLTAVIFFSTLMYFAERDEPNTKFKSIAHAGWWCIVTMTTVGYGDYCPETLFGKLIASCASISGVLVLAFPITMIVENFSRTYDSERKDFKRVQRRRRMAKAYN</sequence>
<dbReference type="Proteomes" id="UP000276776">
    <property type="component" value="Unassembled WGS sequence"/>
</dbReference>
<gene>
    <name evidence="16" type="ORF">TCLT_LOCUS2900</name>
</gene>
<dbReference type="InterPro" id="IPR011333">
    <property type="entry name" value="SKP1/BTB/POZ_sf"/>
</dbReference>
<dbReference type="InterPro" id="IPR005821">
    <property type="entry name" value="Ion_trans_dom"/>
</dbReference>
<evidence type="ECO:0000256" key="7">
    <source>
        <dbReference type="ARBA" id="ARBA00022882"/>
    </source>
</evidence>
<dbReference type="Gene3D" id="1.10.287.930">
    <property type="entry name" value="Mammalian shaker kv1.2 potassium channel- beta subunit complex"/>
    <property type="match status" value="1"/>
</dbReference>
<dbReference type="AlphaFoldDB" id="A0A0N5CRP9"/>
<evidence type="ECO:0000256" key="4">
    <source>
        <dbReference type="ARBA" id="ARBA00022538"/>
    </source>
</evidence>
<evidence type="ECO:0000256" key="2">
    <source>
        <dbReference type="ARBA" id="ARBA00022448"/>
    </source>
</evidence>
<evidence type="ECO:0000256" key="5">
    <source>
        <dbReference type="ARBA" id="ARBA00022692"/>
    </source>
</evidence>
<dbReference type="Pfam" id="PF00520">
    <property type="entry name" value="Ion_trans"/>
    <property type="match status" value="1"/>
</dbReference>
<keyword evidence="3" id="KW-1003">Cell membrane</keyword>
<evidence type="ECO:0000256" key="1">
    <source>
        <dbReference type="ARBA" id="ARBA00004651"/>
    </source>
</evidence>
<dbReference type="InterPro" id="IPR028325">
    <property type="entry name" value="VG_K_chnl"/>
</dbReference>
<dbReference type="GO" id="GO:0005251">
    <property type="term" value="F:delayed rectifier potassium channel activity"/>
    <property type="evidence" value="ECO:0007669"/>
    <property type="project" value="TreeGrafter"/>
</dbReference>
<keyword evidence="2" id="KW-0813">Transport</keyword>
<feature type="transmembrane region" description="Helical" evidence="13">
    <location>
        <begin position="353"/>
        <end position="370"/>
    </location>
</feature>
<organism evidence="18">
    <name type="scientific">Thelazia callipaeda</name>
    <name type="common">Oriental eyeworm</name>
    <name type="synonym">Parasitic nematode</name>
    <dbReference type="NCBI Taxonomy" id="103827"/>
    <lineage>
        <taxon>Eukaryota</taxon>
        <taxon>Metazoa</taxon>
        <taxon>Ecdysozoa</taxon>
        <taxon>Nematoda</taxon>
        <taxon>Chromadorea</taxon>
        <taxon>Rhabditida</taxon>
        <taxon>Spirurina</taxon>
        <taxon>Spiruromorpha</taxon>
        <taxon>Thelazioidea</taxon>
        <taxon>Thelaziidae</taxon>
        <taxon>Thelazia</taxon>
    </lineage>
</organism>
<evidence type="ECO:0000256" key="3">
    <source>
        <dbReference type="ARBA" id="ARBA00022475"/>
    </source>
</evidence>